<protein>
    <submittedName>
        <fullName evidence="1">Uncharacterized protein</fullName>
    </submittedName>
</protein>
<dbReference type="AlphaFoldDB" id="A0AAD6MKA7"/>
<dbReference type="Proteomes" id="UP001164929">
    <property type="component" value="Chromosome 9"/>
</dbReference>
<gene>
    <name evidence="1" type="ORF">NC653_024015</name>
</gene>
<reference evidence="1" key="1">
    <citation type="journal article" date="2023" name="Mol. Ecol. Resour.">
        <title>Chromosome-level genome assembly of a triploid poplar Populus alba 'Berolinensis'.</title>
        <authorList>
            <person name="Chen S."/>
            <person name="Yu Y."/>
            <person name="Wang X."/>
            <person name="Wang S."/>
            <person name="Zhang T."/>
            <person name="Zhou Y."/>
            <person name="He R."/>
            <person name="Meng N."/>
            <person name="Wang Y."/>
            <person name="Liu W."/>
            <person name="Liu Z."/>
            <person name="Liu J."/>
            <person name="Guo Q."/>
            <person name="Huang H."/>
            <person name="Sederoff R.R."/>
            <person name="Wang G."/>
            <person name="Qu G."/>
            <person name="Chen S."/>
        </authorList>
    </citation>
    <scope>NUCLEOTIDE SEQUENCE</scope>
    <source>
        <strain evidence="1">SC-2020</strain>
    </source>
</reference>
<evidence type="ECO:0000313" key="1">
    <source>
        <dbReference type="EMBL" id="KAJ6986295.1"/>
    </source>
</evidence>
<evidence type="ECO:0000313" key="2">
    <source>
        <dbReference type="Proteomes" id="UP001164929"/>
    </source>
</evidence>
<proteinExistence type="predicted"/>
<sequence length="67" mass="7682">MGCGGGSRRDFFQWIGLKSLSNTTCRLVHLTPRNQIISRKHPKITAMSTNGNHSRVERLTMLELLEW</sequence>
<comment type="caution">
    <text evidence="1">The sequence shown here is derived from an EMBL/GenBank/DDBJ whole genome shotgun (WGS) entry which is preliminary data.</text>
</comment>
<keyword evidence="2" id="KW-1185">Reference proteome</keyword>
<name>A0AAD6MKA7_9ROSI</name>
<accession>A0AAD6MKA7</accession>
<dbReference type="EMBL" id="JAQIZT010000009">
    <property type="protein sequence ID" value="KAJ6986295.1"/>
    <property type="molecule type" value="Genomic_DNA"/>
</dbReference>
<organism evidence="1 2">
    <name type="scientific">Populus alba x Populus x berolinensis</name>
    <dbReference type="NCBI Taxonomy" id="444605"/>
    <lineage>
        <taxon>Eukaryota</taxon>
        <taxon>Viridiplantae</taxon>
        <taxon>Streptophyta</taxon>
        <taxon>Embryophyta</taxon>
        <taxon>Tracheophyta</taxon>
        <taxon>Spermatophyta</taxon>
        <taxon>Magnoliopsida</taxon>
        <taxon>eudicotyledons</taxon>
        <taxon>Gunneridae</taxon>
        <taxon>Pentapetalae</taxon>
        <taxon>rosids</taxon>
        <taxon>fabids</taxon>
        <taxon>Malpighiales</taxon>
        <taxon>Salicaceae</taxon>
        <taxon>Saliceae</taxon>
        <taxon>Populus</taxon>
    </lineage>
</organism>